<proteinExistence type="predicted"/>
<sequence length="428" mass="50765">MPILDEYGRVKLDNKSQKYLLTTFQKYLKYHYKNLYDNAMEEKHFKKTTDLFNQIPKDPGDLSKGYYPDLNDSNVPAQSELSRFKNSKLKKGKNSIFPTKKVSTFLEDKLNVTTSSAKDYALPLTTYAYEFFFISLPKYEIFNEFPDTLNENPDIRNLFPGKFYDKDHLFDSFIKLKLGFSMLYAPISMGMYSTYSGQIGALDGKEKYLTQKSFFEWQRIFFSEGFLPYRFSSMYLEKLPKIGRKKILTNSEFSDYYPVLSNMFTALFADIAAELLDKKEYDFTNINRNSKYKTVESKGLLAFYLRDFMPLVLKKIQNLLTSENKVAISLQIYSDLTTLHTNDFICPFSDNTIRYNYKGLTKIKEFTDTYHFRLQEWFTWYQDIFDNSEYWNKWLKLQNNHTNGYDFQKDILTVTKLKKMFDFSEYGL</sequence>
<evidence type="ECO:0000313" key="1">
    <source>
        <dbReference type="EMBL" id="KRN07549.1"/>
    </source>
</evidence>
<dbReference type="Proteomes" id="UP000050961">
    <property type="component" value="Unassembled WGS sequence"/>
</dbReference>
<gene>
    <name evidence="1" type="ORF">FD15_GL000834</name>
</gene>
<evidence type="ECO:0000313" key="2">
    <source>
        <dbReference type="Proteomes" id="UP000050961"/>
    </source>
</evidence>
<protein>
    <submittedName>
        <fullName evidence="1">Uncharacterized protein</fullName>
    </submittedName>
</protein>
<dbReference type="EMBL" id="AYZF01000002">
    <property type="protein sequence ID" value="KRN07549.1"/>
    <property type="molecule type" value="Genomic_DNA"/>
</dbReference>
<dbReference type="STRING" id="1423806.FD15_GL000834"/>
<name>A0A023CY65_9LACO</name>
<reference evidence="1 2" key="1">
    <citation type="journal article" date="2015" name="Genome Announc.">
        <title>Expanding the biotechnology potential of lactobacilli through comparative genomics of 213 strains and associated genera.</title>
        <authorList>
            <person name="Sun Z."/>
            <person name="Harris H.M."/>
            <person name="McCann A."/>
            <person name="Guo C."/>
            <person name="Argimon S."/>
            <person name="Zhang W."/>
            <person name="Yang X."/>
            <person name="Jeffery I.B."/>
            <person name="Cooney J.C."/>
            <person name="Kagawa T.F."/>
            <person name="Liu W."/>
            <person name="Song Y."/>
            <person name="Salvetti E."/>
            <person name="Wrobel A."/>
            <person name="Rasinkangas P."/>
            <person name="Parkhill J."/>
            <person name="Rea M.C."/>
            <person name="O'Sullivan O."/>
            <person name="Ritari J."/>
            <person name="Douillard F.P."/>
            <person name="Paul Ross R."/>
            <person name="Yang R."/>
            <person name="Briner A.E."/>
            <person name="Felis G.E."/>
            <person name="de Vos W.M."/>
            <person name="Barrangou R."/>
            <person name="Klaenhammer T.R."/>
            <person name="Caufield P.W."/>
            <person name="Cui Y."/>
            <person name="Zhang H."/>
            <person name="O'Toole P.W."/>
        </authorList>
    </citation>
    <scope>NUCLEOTIDE SEQUENCE [LARGE SCALE GENOMIC DNA]</scope>
    <source>
        <strain evidence="1 2">DSM 21376</strain>
    </source>
</reference>
<dbReference type="PATRIC" id="fig|1423806.3.peg.847"/>
<keyword evidence="2" id="KW-1185">Reference proteome</keyword>
<comment type="caution">
    <text evidence="1">The sequence shown here is derived from an EMBL/GenBank/DDBJ whole genome shotgun (WGS) entry which is preliminary data.</text>
</comment>
<accession>A0A023CY65</accession>
<organism evidence="1 2">
    <name type="scientific">Liquorilactobacillus sucicola DSM 21376 = JCM 15457</name>
    <dbReference type="NCBI Taxonomy" id="1423806"/>
    <lineage>
        <taxon>Bacteria</taxon>
        <taxon>Bacillati</taxon>
        <taxon>Bacillota</taxon>
        <taxon>Bacilli</taxon>
        <taxon>Lactobacillales</taxon>
        <taxon>Lactobacillaceae</taxon>
        <taxon>Liquorilactobacillus</taxon>
    </lineage>
</organism>
<dbReference type="RefSeq" id="WP_034989072.1">
    <property type="nucleotide sequence ID" value="NZ_AYZF01000002.1"/>
</dbReference>
<dbReference type="AlphaFoldDB" id="A0A023CY65"/>